<feature type="region of interest" description="Disordered" evidence="11">
    <location>
        <begin position="3979"/>
        <end position="4483"/>
    </location>
</feature>
<dbReference type="EMBL" id="SWFS01000118">
    <property type="protein sequence ID" value="KAA8916170.1"/>
    <property type="molecule type" value="Genomic_DNA"/>
</dbReference>
<feature type="compositionally biased region" description="Basic and acidic residues" evidence="11">
    <location>
        <begin position="4017"/>
        <end position="4030"/>
    </location>
</feature>
<comment type="subcellular location">
    <subcellularLocation>
        <location evidence="1">Nucleus</location>
        <location evidence="1">Nucleolus</location>
    </subcellularLocation>
    <subcellularLocation>
        <location evidence="2">Nucleus</location>
        <location evidence="2">Nucleoplasm</location>
    </subcellularLocation>
</comment>
<dbReference type="GO" id="GO:0016887">
    <property type="term" value="F:ATP hydrolysis activity"/>
    <property type="evidence" value="ECO:0007669"/>
    <property type="project" value="InterPro"/>
</dbReference>
<dbReference type="GO" id="GO:0005730">
    <property type="term" value="C:nucleolus"/>
    <property type="evidence" value="ECO:0007669"/>
    <property type="project" value="UniProtKB-SubCell"/>
</dbReference>
<keyword evidence="6 10" id="KW-0547">Nucleotide-binding</keyword>
<dbReference type="InterPro" id="IPR002035">
    <property type="entry name" value="VWF_A"/>
</dbReference>
<dbReference type="FunFam" id="3.40.50.300:FF:000712">
    <property type="entry name" value="Midasin"/>
    <property type="match status" value="1"/>
</dbReference>
<keyword evidence="8 10" id="KW-0143">Chaperone</keyword>
<sequence>MDTPVQINQELSRKRLERYIANRGLQPTNIPSLEDANKGLNELASLSLQPDYTIPVLCFYRPLKLELVARWTINHLHYSPSTVVSSLGRIVSIFPESAPLTEHFLAQNDRYKSLLKQADNEEELKETLLALYRFLNFDRERFAPFVEPVTLYSILNAQFSTSVVHYLTLKILADYLEAPQQARDEWVQRIDDSSPVFGVYEGRNNIDYLFTPLLEAKRISEGQTLLQSCTTDLDSKELFFNDNSSTRLLCNLGGVLVPRLTPETAFTSTFVATKSAIESVRKLGNALTSSKPILLTGLPGSGKTFYIDETAKRFSKYDQMVRIHLGDQSDAKILMGTYSTGEQPGSFEWCPGILTKAVQEGRWVLIEDIDKAPTEILSVLLSILEKRELLIPSRGEVIKAQRGFQIFATMRSFSSKSGEEMTPDLIGKRLWEVVHVPVPENEELKSILKHRFPLLQNLADSFVDTYFRVQDAFSHPKFFSMNKSSQNRPISTRDLMKWAQRVQKMLENVGVTEEDVSMSSEVFDDMFAEAVDCFAGFLQSPKATEHITYLIGDFLEIPTSRIQLLLRKHIPSFTETDSDIRVGRAVVSKSLHVNTVTRALATQRNRFALTNHSRRLIERLSVAVSMKEPLLLVGETGTGKTTVVQYLANVLNKRITVINVSQQTETSDLLGGYKPVDAKMIAVPLREEFDVLFDSTFSAKKNVQFTEAMKKYFDKQDWRTTVKLWRQAVKMAKEALAPDTEGGAPKKKRRLDSAAKSSLAFRWNDFSERVDNFEVQAKQVSNSFFFSFVEGSLVQAIRRGDWVLLDEINLASPDTLESISDLLVENPSITLSERGDAESIKAHPDFRLFACMNPATDIGKKDIPTGLRSRFTELFVSSPDQDIGDLLSIIGKYVGNLAMKDEWVAHDVAELYLEAKKLAEENKIVDGANQKPHFSIRTLSRTLIYAATITHIYGLRRSLYEGFCMSFLTLLDQSSEKLLHPVIQKYTLERLKNMKSIISQIPPQPKDGHEYSQFRHYWLRKGGFTAVSPSNYILTPFVERNLLNLARATAGRLFPILIQGPTSSGKTSMIKYLASCSGNKFVRINNHEHTDLQEYLGTYVSDERGQLKFQEGVLVEALRNGYWIVLDELNLAPTDVLEALNRLLDDNRELLIPETQEVVKPHPDFMLFATQNPPGVYGGRKMLSRAFRNRFLELHFDDIPQDELETILRQRCQIAPSYSKKIVDVYRKLSVQRQSTRLFEQKNSFATLRDLFRWAGREAVGYEQLALNGYMLLGERVRKREEREVVKQAIEEVMRVEIDVDREYSDLEPKQVAKECSSVVWTKSMRRLLVLVSEAMKNNEPVLLVGETGCGKTTICQVLASALGKELHIVNAHQNTETGDIIGAQRPVRNRSEYQAQLASEIKYVLEKLGDEYSQYVDADLEALQTVYKTLDDSQVDSESSLKIKELTEKLKILFEWSDGSLIQAMKTGEFFLMDEISLADDSVLERLNSVLEPERTVLLSEKGANDASLTAADGFKFFATMNPGGDYGKKELSPALRNRFTEIWVPSMEDFDDVLQIIESKLKDNLKRFSKCIAQFGEWFGKTYGGGDASSGIVSLRDILSWVSFVNTLSSDIPPELSLFHGACMVFIDSVGSNSSASLAQSPGLLYENRKVCVRKLSELSDCDFTAEFDKTYSVEVSEKFLKIGPFSLQRSVNDETKEFNLAAPTTAKNALRVLRGMQAKKPILLEGSPGVGKTSLITAISGIVGRPLTRINLSEQTDLIDLFGADAPAEGKNAGEFVWRDAPFLRAMQQGDWVLLDEMNLASQSVLEGLNACLDHRGETYIPELDKSFKCHPDFTVFAAQNPQHQGGGRKGLPKSFVNRFSVVYVDTLSMDDLKIISEYLYPTIDKDIIANLIGFVLELEQEVSEKRSFGNLGSPFEFNLRDTMRWLKLLNQKSGLSKDAKPSEFLGLVATDRFRTETCRERAKKLYEKYFGPIESRDVYYQIGKTYVQFGNSLLAKVSDEDLDDRQLQPLQCNISLLETATTCVKNSWPLILVGPTNSGKTSLIRFLANMVGTPLHEFSMNGDIDSTDLLGGFDQVDVTHKSAALLEKARELCRHICLFSLVNGSRGVTEAFERSSAILTVAENKEKSSQTMRDLLSVFEDIPGLSDELNEEVSHFKNNVRETIVEMAKVQTVRFRWFDGTLLTAVEQGHWLVLDNANLCNPSVLDRLNSLLEPGGSLIVNECSLENGEPRVVIPHKNFRLFLTVDPKYGELSRAMRNRGVEVFMDDLDSRATAYDQTLMEFKRMACSETLEDTLEGLKLESSASPVSKYMKATDSMNRYFGLLEDVSFASQGCPSFVANASLDVLPLRLTNTMVERWSGVLQSSGFFSNSSKAVSKELVSKVQYLRSNSYEELVKSLCSEAMLSSGVEMEEMLGGQPVNMQVNTYFSRYTDNCSSTYDLFYVLQLLQALQISSKQLEAAILSVDTAKPSEMSYFVKSAAAYKGKMVKAPAMIPVFETVRAITVYVSDVVQLVVNWIAMVELHRIGSDLLMLTNAKSTDESQLHVYGEILRSWFHKMESVPELDTLRPLTESVSKFSTHLELGRGNSMTRIWEFYRGRFPTTGERWTMYDKVLQLSFRFDCCSAKLFPDSIEWIEELRNNIIVIMMEILSMTDLQVLEDAVECQLIDRVFDLAYYSQNSTARLASYKIGDFGKLIRSVRLVSTNNSLGKPYPPLLKAFWRESDGNDTCYVDELMSDGLMKKILTKLKFLQASGDLQNLGRQLVKNTDVLLSEKLSSLSNILMRMMSDVDRIHATSSEDEKEKYDAVATKYFKPAIEMLSAKLDTQSVGTAWIYYSLGMMLLYVPDSPFDPAIREHVYHNRAVKASQEGGEHLQARRIVKEVFFGPGSNSIETLISKLLPGDEVSSQPATFRPSPSLISNLFHEWSSLMSSSMGEDTLLQLLSSDRSQRELWQKNTSQFLVRTGSKYSHYSDITTILDGFIYSAKLGISLISMDSTSWFPHWLSDPISLSRCGDLHEAATEAEGKFKGVKSSLFKQYLIHIMDAASLHRNEEVELAGSIGNVLSIFHRQWTAKKLREEQEEAVKTSIYEMKEDDYEEDFKRMFPDYEGEVPVEASSAEDDELDFQLALSYMNLYGGNSDLSLDQLVKRGMLVMQKFELSNSSHHEGMVRTMPSVISSIRSCISGSTQPSDTSFNFYHDANHGEALRVVTYAHKVKQSAFNLLQQWPEHQTLQNIHVACSELLEYPVKTPLARFLQKVEQILMLLHEWEKYANKNVSLSSLLNDISSLIVSWRRLELSTWPRLFEFEQRMVEKELGRWWYYLYESIIVKTMDFINHSDDEEVKSFPSELVKALSVFLSESLKGQFFSRLALLKSFKKHVDFIAEAHKEAMVVAAAVENVITFYEQYTVEVGSQLEKGTAELKKEVEEVILLASWKDTTVEALRDSAKRSHHKLYKLIRKYRAMISDSVKPIVESAPSRPSDKSLGANFNQSIRVSSLPDDVEYQRRVFLKSATVEKKDILVSERTVSKLHQIVESFESQDFITMEATAEFVVAESERLRKETPSIMNDETKKLVASLRVEKGKLLSDTLKYFKQSGLPTTVKVEVATTQHLISDILASTPALGSRDFNLGNAYFFRVLEMLPRLRSAVVSSESDVPAADLERAMAISENVTARILEARHDLAEIKSDYDSVSRLVDCFHAMCSTKSTVLVQLADTNGTRELARKIVNWVPQMMDYALSVCKDYAFLGGIDNSSLGVFANSKSKISELSSAFGSFKGFRVLSRMPEEELEAYKELVKRTVSISDEINSWVHENPLYASVCNPIVKWLNDSAQELNSQLVVVESPPSSIEELEKSVQELCSSILVVFQEVHKMRSNFNVSEDDKWLSQTRRYLQRLSKSLHRDKLLLLLQNCLQRASTVNGIKTAIPAISVSLPFVSQYGRLCHIITAQLNSNYSDLSKSSYQLLQTLYQLSVKGFCTPQEKQEEEDSGKAKEGTGLGDGEGMQNNSEDLDQDDDLTEHAQKKNEEKGDDNKDENDEDNAVDIEGDMEGDLEDASNQSENEKDDKDEDNDELDEETGDIGDLDPNAVDEKMWNEEPDDKKDEKQSEQMPDGNKQENQPSEDQEDNSNEQNKDNEDEHREREESKADDDGEEVEDIGEQEDDIRHQEDEELEQQAEEGEALQLPEDMNIDEGEEGEGEGEEGNVDDMDDTMDDFENEEPMEQKESEDQSGEHDLNSDGEEEQEDGDQEAAEGETNDAESMSEGEGGEDEEQPRDANDEKHEDNSKTSDANEAMNVDTEGLHGPDDAQDEEVNPEESTAGQKDSASKGEGANEVTDEEQDNMEDGTGTSAAKAEKTPEEERVDSNDQARKDAVESLKQLGDALKEFHKRRREIQERSLENDQTEQSANRNPEAFEHVEGEQSSYDTQALGAASQEQVQPIDDNMAIEEDDVKDLEENSEAHELHDVKKEDDSTEKQADNTENEFNDMAGQTAVAGKNIRSEVEEDVSMSEVKDEADSEEGWIPEHLRDAEEIHDTLVPSRGLEESRELWKHYESATQELALGLCEQLRLILEPTLATKLRGDFKTGKRLNMKRIIPYIASQFKKDKIWMRRTKPSKRQYQIMISIDDSKSMAESQSVDLAFRTIALVSKALTQLESGQIAITRFGNETQLVHPFEKPFTFDSGAEVVQWFGFEQQRTDVSKLLEHSIKIFEDAKSASRQDLWQLEIIISDGMCEDHDRLRRLVRRAQEERIMMVFVIIDSAKNDGSSSILDMRQVNYAQDEAGNMKLKMEPYLNKFPFDFYVIVRDIRELPGVLSLVLRQYFAEVSEA</sequence>
<name>A0A642V7U6_9ASCO</name>
<dbReference type="FunFam" id="3.40.50.300:FF:001368">
    <property type="entry name" value="Midasin"/>
    <property type="match status" value="1"/>
</dbReference>
<organism evidence="13 14">
    <name type="scientific">Trichomonascus ciferrii</name>
    <dbReference type="NCBI Taxonomy" id="44093"/>
    <lineage>
        <taxon>Eukaryota</taxon>
        <taxon>Fungi</taxon>
        <taxon>Dikarya</taxon>
        <taxon>Ascomycota</taxon>
        <taxon>Saccharomycotina</taxon>
        <taxon>Dipodascomycetes</taxon>
        <taxon>Dipodascales</taxon>
        <taxon>Trichomonascaceae</taxon>
        <taxon>Trichomonascus</taxon>
        <taxon>Trichomonascus ciferrii complex</taxon>
    </lineage>
</organism>
<dbReference type="InterPro" id="IPR012099">
    <property type="entry name" value="Midasin"/>
</dbReference>
<evidence type="ECO:0000256" key="10">
    <source>
        <dbReference type="PIRNR" id="PIRNR010340"/>
    </source>
</evidence>
<keyword evidence="14" id="KW-1185">Reference proteome</keyword>
<dbReference type="CDD" id="cd00009">
    <property type="entry name" value="AAA"/>
    <property type="match status" value="3"/>
</dbReference>
<evidence type="ECO:0000256" key="3">
    <source>
        <dbReference type="ARBA" id="ARBA00007188"/>
    </source>
</evidence>
<evidence type="ECO:0000313" key="14">
    <source>
        <dbReference type="Proteomes" id="UP000761534"/>
    </source>
</evidence>
<dbReference type="InterPro" id="IPR003593">
    <property type="entry name" value="AAA+_ATPase"/>
</dbReference>
<dbReference type="PANTHER" id="PTHR48103">
    <property type="entry name" value="MIDASIN-RELATED"/>
    <property type="match status" value="1"/>
</dbReference>
<comment type="similarity">
    <text evidence="3 10">Belongs to the midasin family.</text>
</comment>
<dbReference type="Gene3D" id="3.40.50.410">
    <property type="entry name" value="von Willebrand factor, type A domain"/>
    <property type="match status" value="1"/>
</dbReference>
<feature type="compositionally biased region" description="Acidic residues" evidence="11">
    <location>
        <begin position="4031"/>
        <end position="4053"/>
    </location>
</feature>
<dbReference type="PANTHER" id="PTHR48103:SF2">
    <property type="entry name" value="MIDASIN"/>
    <property type="match status" value="1"/>
</dbReference>
<dbReference type="GO" id="GO:0030687">
    <property type="term" value="C:preribosome, large subunit precursor"/>
    <property type="evidence" value="ECO:0007669"/>
    <property type="project" value="TreeGrafter"/>
</dbReference>
<dbReference type="InterPro" id="IPR040848">
    <property type="entry name" value="AAA_lid_7"/>
</dbReference>
<feature type="domain" description="VWFA" evidence="12">
    <location>
        <begin position="4618"/>
        <end position="4815"/>
    </location>
</feature>
<keyword evidence="5" id="KW-0597">Phosphoprotein</keyword>
<dbReference type="GO" id="GO:0000027">
    <property type="term" value="P:ribosomal large subunit assembly"/>
    <property type="evidence" value="ECO:0007669"/>
    <property type="project" value="InterPro"/>
</dbReference>
<protein>
    <recommendedName>
        <fullName evidence="4 10">Midasin</fullName>
    </recommendedName>
</protein>
<dbReference type="PROSITE" id="PS00675">
    <property type="entry name" value="SIGMA54_INTERACT_1"/>
    <property type="match status" value="1"/>
</dbReference>
<dbReference type="PIRSF" id="PIRSF010340">
    <property type="entry name" value="Midasin"/>
    <property type="match status" value="1"/>
</dbReference>
<dbReference type="SMART" id="SM00382">
    <property type="entry name" value="AAA"/>
    <property type="match status" value="6"/>
</dbReference>
<dbReference type="GO" id="GO:0000055">
    <property type="term" value="P:ribosomal large subunit export from nucleus"/>
    <property type="evidence" value="ECO:0007669"/>
    <property type="project" value="TreeGrafter"/>
</dbReference>
<dbReference type="CDD" id="cd01460">
    <property type="entry name" value="vWA_midasin"/>
    <property type="match status" value="1"/>
</dbReference>
<dbReference type="FunFam" id="3.40.50.300:FF:000142">
    <property type="entry name" value="Midasin"/>
    <property type="match status" value="1"/>
</dbReference>
<proteinExistence type="inferred from homology"/>
<evidence type="ECO:0000256" key="7">
    <source>
        <dbReference type="ARBA" id="ARBA00022840"/>
    </source>
</evidence>
<dbReference type="Pfam" id="PF07728">
    <property type="entry name" value="AAA_5"/>
    <property type="match status" value="8"/>
</dbReference>
<evidence type="ECO:0000256" key="4">
    <source>
        <dbReference type="ARBA" id="ARBA00017143"/>
    </source>
</evidence>
<comment type="function">
    <text evidence="10">Nuclear chaperone required for maturation and nuclear export of pre-60S ribosome subunits.</text>
</comment>
<feature type="compositionally biased region" description="Acidic residues" evidence="11">
    <location>
        <begin position="4167"/>
        <end position="4178"/>
    </location>
</feature>
<keyword evidence="9 10" id="KW-0539">Nucleus</keyword>
<dbReference type="VEuPathDB" id="FungiDB:TRICI_001661"/>
<keyword evidence="7 10" id="KW-0067">ATP-binding</keyword>
<evidence type="ECO:0000256" key="6">
    <source>
        <dbReference type="ARBA" id="ARBA00022741"/>
    </source>
</evidence>
<dbReference type="Gene3D" id="3.40.50.300">
    <property type="entry name" value="P-loop containing nucleotide triphosphate hydrolases"/>
    <property type="match status" value="6"/>
</dbReference>
<feature type="compositionally biased region" description="Basic and acidic residues" evidence="11">
    <location>
        <begin position="4087"/>
        <end position="4105"/>
    </location>
</feature>
<evidence type="ECO:0000259" key="12">
    <source>
        <dbReference type="PROSITE" id="PS50234"/>
    </source>
</evidence>
<dbReference type="InterPro" id="IPR011704">
    <property type="entry name" value="ATPase_dyneun-rel_AAA"/>
</dbReference>
<comment type="caution">
    <text evidence="13">The sequence shown here is derived from an EMBL/GenBank/DDBJ whole genome shotgun (WGS) entry which is preliminary data.</text>
</comment>
<feature type="compositionally biased region" description="Basic and acidic residues" evidence="11">
    <location>
        <begin position="4219"/>
        <end position="4234"/>
    </location>
</feature>
<dbReference type="GO" id="GO:0005524">
    <property type="term" value="F:ATP binding"/>
    <property type="evidence" value="ECO:0007669"/>
    <property type="project" value="UniProtKB-KW"/>
</dbReference>
<feature type="compositionally biased region" description="Acidic residues" evidence="11">
    <location>
        <begin position="4332"/>
        <end position="4341"/>
    </location>
</feature>
<gene>
    <name evidence="13" type="ORF">TRICI_001661</name>
</gene>
<feature type="compositionally biased region" description="Basic and acidic residues" evidence="11">
    <location>
        <begin position="4271"/>
        <end position="4284"/>
    </location>
</feature>
<evidence type="ECO:0000256" key="11">
    <source>
        <dbReference type="SAM" id="MobiDB-lite"/>
    </source>
</evidence>
<dbReference type="SUPFAM" id="SSF53300">
    <property type="entry name" value="vWA-like"/>
    <property type="match status" value="1"/>
</dbReference>
<dbReference type="SUPFAM" id="SSF52540">
    <property type="entry name" value="P-loop containing nucleoside triphosphate hydrolases"/>
    <property type="match status" value="6"/>
</dbReference>
<feature type="compositionally biased region" description="Acidic residues" evidence="11">
    <location>
        <begin position="4235"/>
        <end position="4270"/>
    </location>
</feature>
<dbReference type="InterPro" id="IPR025662">
    <property type="entry name" value="Sigma_54_int_dom_ATP-bd_1"/>
</dbReference>
<feature type="compositionally biased region" description="Basic and acidic residues" evidence="11">
    <location>
        <begin position="4350"/>
        <end position="4372"/>
    </location>
</feature>
<dbReference type="InterPro" id="IPR027417">
    <property type="entry name" value="P-loop_NTPase"/>
</dbReference>
<evidence type="ECO:0000256" key="1">
    <source>
        <dbReference type="ARBA" id="ARBA00004604"/>
    </source>
</evidence>
<dbReference type="FunFam" id="3.40.50.300:FF:000582">
    <property type="entry name" value="Midasin"/>
    <property type="match status" value="1"/>
</dbReference>
<evidence type="ECO:0000313" key="13">
    <source>
        <dbReference type="EMBL" id="KAA8916170.1"/>
    </source>
</evidence>
<dbReference type="Pfam" id="PF21108">
    <property type="entry name" value="MDN1_4th"/>
    <property type="match status" value="1"/>
</dbReference>
<dbReference type="InterPro" id="IPR036465">
    <property type="entry name" value="vWFA_dom_sf"/>
</dbReference>
<feature type="compositionally biased region" description="Acidic residues" evidence="11">
    <location>
        <begin position="4186"/>
        <end position="4218"/>
    </location>
</feature>
<evidence type="ECO:0000256" key="2">
    <source>
        <dbReference type="ARBA" id="ARBA00004642"/>
    </source>
</evidence>
<dbReference type="InterPro" id="IPR048617">
    <property type="entry name" value="MDN1_AAA_lid_4"/>
</dbReference>
<evidence type="ECO:0000256" key="8">
    <source>
        <dbReference type="ARBA" id="ARBA00023186"/>
    </source>
</evidence>
<evidence type="ECO:0000256" key="5">
    <source>
        <dbReference type="ARBA" id="ARBA00022553"/>
    </source>
</evidence>
<dbReference type="Pfam" id="PF17867">
    <property type="entry name" value="AAA_lid_7"/>
    <property type="match status" value="3"/>
</dbReference>
<feature type="compositionally biased region" description="Acidic residues" evidence="11">
    <location>
        <begin position="4442"/>
        <end position="4451"/>
    </location>
</feature>
<dbReference type="GO" id="GO:0005654">
    <property type="term" value="C:nucleoplasm"/>
    <property type="evidence" value="ECO:0007669"/>
    <property type="project" value="UniProtKB-SubCell"/>
</dbReference>
<feature type="compositionally biased region" description="Basic and acidic residues" evidence="11">
    <location>
        <begin position="4452"/>
        <end position="4476"/>
    </location>
</feature>
<feature type="compositionally biased region" description="Acidic residues" evidence="11">
    <location>
        <begin position="4144"/>
        <end position="4160"/>
    </location>
</feature>
<dbReference type="Proteomes" id="UP000761534">
    <property type="component" value="Unassembled WGS sequence"/>
</dbReference>
<reference evidence="13" key="1">
    <citation type="journal article" date="2019" name="G3 (Bethesda)">
        <title>Genome Assemblies of Two Rare Opportunistic Yeast Pathogens: Diutina rugosa (syn. Candida rugosa) and Trichomonascus ciferrii (syn. Candida ciferrii).</title>
        <authorList>
            <person name="Mixao V."/>
            <person name="Saus E."/>
            <person name="Hansen A.P."/>
            <person name="Lass-Florl C."/>
            <person name="Gabaldon T."/>
        </authorList>
    </citation>
    <scope>NUCLEOTIDE SEQUENCE</scope>
    <source>
        <strain evidence="13">CBS 4856</strain>
    </source>
</reference>
<evidence type="ECO:0000256" key="9">
    <source>
        <dbReference type="ARBA" id="ARBA00023242"/>
    </source>
</evidence>
<dbReference type="PROSITE" id="PS50234">
    <property type="entry name" value="VWFA"/>
    <property type="match status" value="1"/>
</dbReference>
<feature type="compositionally biased region" description="Acidic residues" evidence="11">
    <location>
        <begin position="4064"/>
        <end position="4081"/>
    </location>
</feature>
<feature type="compositionally biased region" description="Basic and acidic residues" evidence="11">
    <location>
        <begin position="4129"/>
        <end position="4143"/>
    </location>
</feature>
<accession>A0A642V7U6</accession>
<dbReference type="InterPro" id="IPR041190">
    <property type="entry name" value="Midasin_AAA_lid_5"/>
</dbReference>
<dbReference type="OrthoDB" id="5186at2759"/>
<dbReference type="Pfam" id="PF17865">
    <property type="entry name" value="AAA_lid_5"/>
    <property type="match status" value="1"/>
</dbReference>